<dbReference type="SUPFAM" id="SSF142338">
    <property type="entry name" value="CofD-like"/>
    <property type="match status" value="1"/>
</dbReference>
<name>A0A1F4ZDT6_9BACT</name>
<protein>
    <recommendedName>
        <fullName evidence="4">Gluconeogenesis factor</fullName>
    </recommendedName>
</protein>
<dbReference type="Pfam" id="PF01933">
    <property type="entry name" value="CofD"/>
    <property type="match status" value="1"/>
</dbReference>
<organism evidence="2 3">
    <name type="scientific">Candidatus Amesbacteria bacterium RIFCSPLOWO2_01_FULL_48_25</name>
    <dbReference type="NCBI Taxonomy" id="1797259"/>
    <lineage>
        <taxon>Bacteria</taxon>
        <taxon>Candidatus Amesiibacteriota</taxon>
    </lineage>
</organism>
<keyword evidence="1" id="KW-0963">Cytoplasm</keyword>
<dbReference type="InterPro" id="IPR038136">
    <property type="entry name" value="CofD-like_dom_sf"/>
</dbReference>
<evidence type="ECO:0000313" key="2">
    <source>
        <dbReference type="EMBL" id="OGD03584.1"/>
    </source>
</evidence>
<proteinExistence type="predicted"/>
<dbReference type="PANTHER" id="PTHR30135:SF3">
    <property type="entry name" value="GLUCONEOGENESIS FACTOR-RELATED"/>
    <property type="match status" value="1"/>
</dbReference>
<dbReference type="STRING" id="1797259.A2989_02790"/>
<dbReference type="Proteomes" id="UP000177080">
    <property type="component" value="Unassembled WGS sequence"/>
</dbReference>
<evidence type="ECO:0000313" key="3">
    <source>
        <dbReference type="Proteomes" id="UP000177080"/>
    </source>
</evidence>
<accession>A0A1F4ZDT6</accession>
<dbReference type="Gene3D" id="3.40.50.10680">
    <property type="entry name" value="CofD-like domains"/>
    <property type="match status" value="1"/>
</dbReference>
<dbReference type="GO" id="GO:0043743">
    <property type="term" value="F:LPPG:FO 2-phospho-L-lactate transferase activity"/>
    <property type="evidence" value="ECO:0007669"/>
    <property type="project" value="InterPro"/>
</dbReference>
<dbReference type="InterPro" id="IPR010119">
    <property type="entry name" value="Gluconeogen_factor"/>
</dbReference>
<dbReference type="InterPro" id="IPR002882">
    <property type="entry name" value="CofD"/>
</dbReference>
<dbReference type="AlphaFoldDB" id="A0A1F4ZDT6"/>
<reference evidence="2 3" key="1">
    <citation type="journal article" date="2016" name="Nat. Commun.">
        <title>Thousands of microbial genomes shed light on interconnected biogeochemical processes in an aquifer system.</title>
        <authorList>
            <person name="Anantharaman K."/>
            <person name="Brown C.T."/>
            <person name="Hug L.A."/>
            <person name="Sharon I."/>
            <person name="Castelle C.J."/>
            <person name="Probst A.J."/>
            <person name="Thomas B.C."/>
            <person name="Singh A."/>
            <person name="Wilkins M.J."/>
            <person name="Karaoz U."/>
            <person name="Brodie E.L."/>
            <person name="Williams K.H."/>
            <person name="Hubbard S.S."/>
            <person name="Banfield J.F."/>
        </authorList>
    </citation>
    <scope>NUCLEOTIDE SEQUENCE [LARGE SCALE GENOMIC DNA]</scope>
</reference>
<sequence length="340" mass="37498">MKSQPRIVTIGGGTGAPTVVRALTLAGFNNINAISASMDSGGKTGTIRSDERDQVIAVSDLMRNLLALISPSYQNLPQIQAFTDLVTYTDGRNRNLGYTLYYALLEKYSGDFLQVQKHLENLLSLKFSGAAIPITLSPTTICFSTISGSEFRGEHELDRHSMSTDSIFSIWLNPQVPATPQALTALTDATHIIFCPGSIYGSVIANLLPKGISLALKKSRAHKILITNLVSTRNQTHKFSPIDFQKVFQTYSRTPSPFDTIIVPHLSESQFEAKYPKVAQNYSHEHSHFLGWNPGLLTPLKKSDVLVISAPIFSVTSHLNRIRHDPHLLAPILKKLINHI</sequence>
<comment type="caution">
    <text evidence="2">The sequence shown here is derived from an EMBL/GenBank/DDBJ whole genome shotgun (WGS) entry which is preliminary data.</text>
</comment>
<evidence type="ECO:0008006" key="4">
    <source>
        <dbReference type="Google" id="ProtNLM"/>
    </source>
</evidence>
<evidence type="ECO:0000256" key="1">
    <source>
        <dbReference type="ARBA" id="ARBA00022490"/>
    </source>
</evidence>
<dbReference type="EMBL" id="MEXN01000005">
    <property type="protein sequence ID" value="OGD03584.1"/>
    <property type="molecule type" value="Genomic_DNA"/>
</dbReference>
<dbReference type="PANTHER" id="PTHR30135">
    <property type="entry name" value="UNCHARACTERIZED PROTEIN YVCK-RELATED"/>
    <property type="match status" value="1"/>
</dbReference>
<gene>
    <name evidence="2" type="ORF">A2989_02790</name>
</gene>